<dbReference type="SUPFAM" id="SSF48452">
    <property type="entry name" value="TPR-like"/>
    <property type="match status" value="1"/>
</dbReference>
<evidence type="ECO:0000256" key="5">
    <source>
        <dbReference type="ARBA" id="ARBA00022737"/>
    </source>
</evidence>
<evidence type="ECO:0000256" key="3">
    <source>
        <dbReference type="ARBA" id="ARBA00005348"/>
    </source>
</evidence>
<feature type="non-terminal residue" evidence="9">
    <location>
        <position position="273"/>
    </location>
</feature>
<name>A0A1Y2DRD0_9FUNG</name>
<dbReference type="PROSITE" id="PS50005">
    <property type="entry name" value="TPR"/>
    <property type="match status" value="3"/>
</dbReference>
<dbReference type="AlphaFoldDB" id="A0A1Y2DRD0"/>
<evidence type="ECO:0000256" key="6">
    <source>
        <dbReference type="ARBA" id="ARBA00022803"/>
    </source>
</evidence>
<dbReference type="Gene3D" id="1.25.40.10">
    <property type="entry name" value="Tetratricopeptide repeat domain"/>
    <property type="match status" value="1"/>
</dbReference>
<dbReference type="GO" id="GO:0016560">
    <property type="term" value="P:protein import into peroxisome matrix, docking"/>
    <property type="evidence" value="ECO:0007669"/>
    <property type="project" value="TreeGrafter"/>
</dbReference>
<comment type="similarity">
    <text evidence="3">Belongs to the peroxisomal targeting signal receptor family.</text>
</comment>
<dbReference type="InterPro" id="IPR024111">
    <property type="entry name" value="PEX5/PEX5L"/>
</dbReference>
<dbReference type="STRING" id="1754190.A0A1Y2DRD0"/>
<evidence type="ECO:0000256" key="4">
    <source>
        <dbReference type="ARBA" id="ARBA00022490"/>
    </source>
</evidence>
<dbReference type="Proteomes" id="UP000193920">
    <property type="component" value="Unassembled WGS sequence"/>
</dbReference>
<dbReference type="GO" id="GO:0005052">
    <property type="term" value="F:peroxisome matrix targeting signal-1 binding"/>
    <property type="evidence" value="ECO:0007669"/>
    <property type="project" value="TreeGrafter"/>
</dbReference>
<dbReference type="PANTHER" id="PTHR10130:SF0">
    <property type="entry name" value="GH08708P"/>
    <property type="match status" value="1"/>
</dbReference>
<feature type="repeat" description="TPR" evidence="8">
    <location>
        <begin position="120"/>
        <end position="153"/>
    </location>
</feature>
<keyword evidence="7" id="KW-0576">Peroxisome</keyword>
<dbReference type="OrthoDB" id="10006023at2759"/>
<dbReference type="Pfam" id="PF00515">
    <property type="entry name" value="TPR_1"/>
    <property type="match status" value="1"/>
</dbReference>
<feature type="repeat" description="TPR" evidence="8">
    <location>
        <begin position="14"/>
        <end position="47"/>
    </location>
</feature>
<sequence>LALEAIVQKDSQNANAWLQLGNHQQENEREPQAISALKKATELNPKLLDAWMSLAISYANEEYIENAYDSLESWILNSDKYNHILNKYPMFMTRFADRHKFITDLLLDCARFRPGVDLDPDVQIGLGLLFNLSGEYDKAIDCFEAAITKRPTDHILYNRLGAMLANNNEPQKAIEAYFHALEINPSYIRARYNLAISCMNINEVKEAVEHLLGALSIQSGNNNYYEGIGDGPDANSTSVWETLRTALITLGRKDLLKKVDTRDLESFRNYFDF</sequence>
<dbReference type="EMBL" id="MCOG01000059">
    <property type="protein sequence ID" value="ORY61832.1"/>
    <property type="molecule type" value="Genomic_DNA"/>
</dbReference>
<evidence type="ECO:0000256" key="2">
    <source>
        <dbReference type="ARBA" id="ARBA00004496"/>
    </source>
</evidence>
<keyword evidence="4" id="KW-0963">Cytoplasm</keyword>
<keyword evidence="6 8" id="KW-0802">TPR repeat</keyword>
<evidence type="ECO:0000256" key="1">
    <source>
        <dbReference type="ARBA" id="ARBA00004275"/>
    </source>
</evidence>
<keyword evidence="10" id="KW-1185">Reference proteome</keyword>
<gene>
    <name evidence="9" type="ORF">LY90DRAFT_334155</name>
</gene>
<organism evidence="9 10">
    <name type="scientific">Neocallimastix californiae</name>
    <dbReference type="NCBI Taxonomy" id="1754190"/>
    <lineage>
        <taxon>Eukaryota</taxon>
        <taxon>Fungi</taxon>
        <taxon>Fungi incertae sedis</taxon>
        <taxon>Chytridiomycota</taxon>
        <taxon>Chytridiomycota incertae sedis</taxon>
        <taxon>Neocallimastigomycetes</taxon>
        <taxon>Neocallimastigales</taxon>
        <taxon>Neocallimastigaceae</taxon>
        <taxon>Neocallimastix</taxon>
    </lineage>
</organism>
<evidence type="ECO:0000256" key="8">
    <source>
        <dbReference type="PROSITE-ProRule" id="PRU00339"/>
    </source>
</evidence>
<dbReference type="Pfam" id="PF13176">
    <property type="entry name" value="TPR_7"/>
    <property type="match status" value="1"/>
</dbReference>
<accession>A0A1Y2DRD0</accession>
<comment type="subcellular location">
    <subcellularLocation>
        <location evidence="2">Cytoplasm</location>
    </subcellularLocation>
    <subcellularLocation>
        <location evidence="1">Peroxisome</location>
    </subcellularLocation>
</comment>
<dbReference type="InterPro" id="IPR019734">
    <property type="entry name" value="TPR_rpt"/>
</dbReference>
<reference evidence="9 10" key="1">
    <citation type="submission" date="2016-08" db="EMBL/GenBank/DDBJ databases">
        <title>A Parts List for Fungal Cellulosomes Revealed by Comparative Genomics.</title>
        <authorList>
            <consortium name="DOE Joint Genome Institute"/>
            <person name="Haitjema C.H."/>
            <person name="Gilmore S.P."/>
            <person name="Henske J.K."/>
            <person name="Solomon K.V."/>
            <person name="De Groot R."/>
            <person name="Kuo A."/>
            <person name="Mondo S.J."/>
            <person name="Salamov A.A."/>
            <person name="Labutti K."/>
            <person name="Zhao Z."/>
            <person name="Chiniquy J."/>
            <person name="Barry K."/>
            <person name="Brewer H.M."/>
            <person name="Purvine S.O."/>
            <person name="Wright A.T."/>
            <person name="Boxma B."/>
            <person name="Van Alen T."/>
            <person name="Hackstein J.H."/>
            <person name="Baker S.E."/>
            <person name="Grigoriev I.V."/>
            <person name="O'Malley M.A."/>
        </authorList>
    </citation>
    <scope>NUCLEOTIDE SEQUENCE [LARGE SCALE GENOMIC DNA]</scope>
    <source>
        <strain evidence="9 10">G1</strain>
    </source>
</reference>
<dbReference type="InterPro" id="IPR011990">
    <property type="entry name" value="TPR-like_helical_dom_sf"/>
</dbReference>
<dbReference type="SMART" id="SM00028">
    <property type="entry name" value="TPR"/>
    <property type="match status" value="4"/>
</dbReference>
<feature type="repeat" description="TPR" evidence="8">
    <location>
        <begin position="154"/>
        <end position="187"/>
    </location>
</feature>
<feature type="non-terminal residue" evidence="9">
    <location>
        <position position="1"/>
    </location>
</feature>
<dbReference type="Pfam" id="PF13181">
    <property type="entry name" value="TPR_8"/>
    <property type="match status" value="1"/>
</dbReference>
<keyword evidence="5" id="KW-0677">Repeat</keyword>
<proteinExistence type="inferred from homology"/>
<evidence type="ECO:0000256" key="7">
    <source>
        <dbReference type="ARBA" id="ARBA00023140"/>
    </source>
</evidence>
<dbReference type="PANTHER" id="PTHR10130">
    <property type="entry name" value="PEROXISOMAL TARGETING SIGNAL 1 RECEPTOR PEX5"/>
    <property type="match status" value="1"/>
</dbReference>
<dbReference type="GO" id="GO:0005778">
    <property type="term" value="C:peroxisomal membrane"/>
    <property type="evidence" value="ECO:0007669"/>
    <property type="project" value="TreeGrafter"/>
</dbReference>
<evidence type="ECO:0000313" key="10">
    <source>
        <dbReference type="Proteomes" id="UP000193920"/>
    </source>
</evidence>
<comment type="caution">
    <text evidence="9">The sequence shown here is derived from an EMBL/GenBank/DDBJ whole genome shotgun (WGS) entry which is preliminary data.</text>
</comment>
<dbReference type="GO" id="GO:0005829">
    <property type="term" value="C:cytosol"/>
    <property type="evidence" value="ECO:0007669"/>
    <property type="project" value="TreeGrafter"/>
</dbReference>
<protein>
    <submittedName>
        <fullName evidence="9">TPR-like protein</fullName>
    </submittedName>
</protein>
<evidence type="ECO:0000313" key="9">
    <source>
        <dbReference type="EMBL" id="ORY61832.1"/>
    </source>
</evidence>